<reference evidence="1" key="1">
    <citation type="journal article" date="2022" name="Int. J. Syst. Evol. Microbiol.">
        <title>Pseudomonas aegrilactucae sp. nov. and Pseudomonas morbosilactucae sp. nov., pathogens causing bacterial rot of lettuce in Japan.</title>
        <authorList>
            <person name="Sawada H."/>
            <person name="Fujikawa T."/>
            <person name="Satou M."/>
        </authorList>
    </citation>
    <scope>NUCLEOTIDE SEQUENCE</scope>
    <source>
        <strain evidence="1">0166_1</strain>
    </source>
</reference>
<proteinExistence type="predicted"/>
<dbReference type="GO" id="GO:0016740">
    <property type="term" value="F:transferase activity"/>
    <property type="evidence" value="ECO:0007669"/>
    <property type="project" value="UniProtKB-KW"/>
</dbReference>
<keyword evidence="2" id="KW-1185">Reference proteome</keyword>
<dbReference type="InterPro" id="IPR050509">
    <property type="entry name" value="CoA-transferase_III"/>
</dbReference>
<dbReference type="InterPro" id="IPR003673">
    <property type="entry name" value="CoA-Trfase_fam_III"/>
</dbReference>
<accession>A0A9E6Y0V8</accession>
<dbReference type="KEGG" id="sbae:DSM104329_04555"/>
<dbReference type="AlphaFoldDB" id="A0A9E6Y0V8"/>
<dbReference type="EMBL" id="CP087164">
    <property type="protein sequence ID" value="UGS38132.1"/>
    <property type="molecule type" value="Genomic_DNA"/>
</dbReference>
<sequence>MSGGLPLDGIRVLDLSRLLPGGFCSLLLADFGADVIKVEDTGLGDYVRWAEPKVPGAEPTASSALFLALNRNKRSIRIDLKTDAGRDVLLRLARHADVLLESFRPDVLDRLGVGYERLREVNPGLVYCAISGYGRDGPYRERSGHDMNYLGLVGLLGLSGEHDGPPMQAAGQIADLGGGALMAAFGILAALRERDRSGVGQLVDVSMADGALSWLAMVAAKYFASGEVPRRGDLELAGRLVCYRPYACADGWVTLAALEPKFWAAWCRGVGREDLVAHQFDAPGSTAHAEVEAIFRRRTRAEWSAFASDHDCCLEPVLELDEALDSELVAAREMVVELDQPGAQEPVRLLGVPVKLSRTPGDANRLPGPGLGEQSEQLLREAGFVEDEIAALLASGAVAGPAQAPEGSFLG</sequence>
<evidence type="ECO:0000313" key="2">
    <source>
        <dbReference type="Proteomes" id="UP001162834"/>
    </source>
</evidence>
<name>A0A9E6Y0V8_9ACTN</name>
<dbReference type="EC" id="2.8.3.19" evidence="1"/>
<dbReference type="Gene3D" id="3.40.50.10540">
    <property type="entry name" value="Crotonobetainyl-coa:carnitine coa-transferase, domain 1"/>
    <property type="match status" value="1"/>
</dbReference>
<dbReference type="PANTHER" id="PTHR48228:SF5">
    <property type="entry name" value="ALPHA-METHYLACYL-COA RACEMASE"/>
    <property type="match status" value="1"/>
</dbReference>
<gene>
    <name evidence="1" type="primary">uctC_4</name>
    <name evidence="1" type="ORF">DSM104329_04555</name>
</gene>
<dbReference type="Pfam" id="PF02515">
    <property type="entry name" value="CoA_transf_3"/>
    <property type="match status" value="1"/>
</dbReference>
<organism evidence="1 2">
    <name type="scientific">Capillimicrobium parvum</name>
    <dbReference type="NCBI Taxonomy" id="2884022"/>
    <lineage>
        <taxon>Bacteria</taxon>
        <taxon>Bacillati</taxon>
        <taxon>Actinomycetota</taxon>
        <taxon>Thermoleophilia</taxon>
        <taxon>Solirubrobacterales</taxon>
        <taxon>Capillimicrobiaceae</taxon>
        <taxon>Capillimicrobium</taxon>
    </lineage>
</organism>
<dbReference type="InterPro" id="IPR044855">
    <property type="entry name" value="CoA-Trfase_III_dom3_sf"/>
</dbReference>
<dbReference type="InterPro" id="IPR023606">
    <property type="entry name" value="CoA-Trfase_III_dom_1_sf"/>
</dbReference>
<keyword evidence="1" id="KW-0808">Transferase</keyword>
<dbReference type="PANTHER" id="PTHR48228">
    <property type="entry name" value="SUCCINYL-COA--D-CITRAMALATE COA-TRANSFERASE"/>
    <property type="match status" value="1"/>
</dbReference>
<dbReference type="Gene3D" id="3.30.1540.10">
    <property type="entry name" value="formyl-coa transferase, domain 3"/>
    <property type="match status" value="1"/>
</dbReference>
<protein>
    <submittedName>
        <fullName evidence="1">Acetyl-CoA:oxalate CoA-transferase</fullName>
        <ecNumber evidence="1">2.8.3.19</ecNumber>
    </submittedName>
</protein>
<dbReference type="SUPFAM" id="SSF89796">
    <property type="entry name" value="CoA-transferase family III (CaiB/BaiF)"/>
    <property type="match status" value="1"/>
</dbReference>
<dbReference type="RefSeq" id="WP_259312162.1">
    <property type="nucleotide sequence ID" value="NZ_CP087164.1"/>
</dbReference>
<dbReference type="Proteomes" id="UP001162834">
    <property type="component" value="Chromosome"/>
</dbReference>
<evidence type="ECO:0000313" key="1">
    <source>
        <dbReference type="EMBL" id="UGS38132.1"/>
    </source>
</evidence>